<proteinExistence type="predicted"/>
<dbReference type="Proteomes" id="UP000246569">
    <property type="component" value="Unassembled WGS sequence"/>
</dbReference>
<comment type="caution">
    <text evidence="1">The sequence shown here is derived from an EMBL/GenBank/DDBJ whole genome shotgun (WGS) entry which is preliminary data.</text>
</comment>
<dbReference type="SUPFAM" id="SSF53474">
    <property type="entry name" value="alpha/beta-Hydrolases"/>
    <property type="match status" value="1"/>
</dbReference>
<keyword evidence="2" id="KW-1185">Reference proteome</keyword>
<dbReference type="Gene3D" id="3.40.50.1820">
    <property type="entry name" value="alpha/beta hydrolase"/>
    <property type="match status" value="1"/>
</dbReference>
<dbReference type="AlphaFoldDB" id="A0A317MZB7"/>
<dbReference type="RefSeq" id="WP_170123422.1">
    <property type="nucleotide sequence ID" value="NZ_QGTJ01000001.1"/>
</dbReference>
<evidence type="ECO:0000313" key="2">
    <source>
        <dbReference type="Proteomes" id="UP000246569"/>
    </source>
</evidence>
<evidence type="ECO:0000313" key="1">
    <source>
        <dbReference type="EMBL" id="PWV65575.1"/>
    </source>
</evidence>
<protein>
    <submittedName>
        <fullName evidence="1">Uncharacterized protein DUF3141</fullName>
    </submittedName>
</protein>
<dbReference type="PANTHER" id="PTHR36837:SF2">
    <property type="entry name" value="POLY(3-HYDROXYALKANOATE) POLYMERASE SUBUNIT PHAC"/>
    <property type="match status" value="1"/>
</dbReference>
<organism evidence="1 2">
    <name type="scientific">Plasticicumulans acidivorans</name>
    <dbReference type="NCBI Taxonomy" id="886464"/>
    <lineage>
        <taxon>Bacteria</taxon>
        <taxon>Pseudomonadati</taxon>
        <taxon>Pseudomonadota</taxon>
        <taxon>Gammaproteobacteria</taxon>
        <taxon>Candidatus Competibacteraceae</taxon>
        <taxon>Plasticicumulans</taxon>
    </lineage>
</organism>
<dbReference type="PANTHER" id="PTHR36837">
    <property type="entry name" value="POLY(3-HYDROXYALKANOATE) POLYMERASE SUBUNIT PHAC"/>
    <property type="match status" value="1"/>
</dbReference>
<sequence length="780" mass="85243">MFTERLQNDADDKAEHLVQIAERLTQWQERLAAVGQDQAGRLRDTQLGLQKAGAEQSAALYATLGAVGSPLQLAQALAEYLGDAAQRGLIFWDVMRKRGNEYIEHSLAGRPPMLSFDYEVLLDAGTFAEHPCNYALVRIVPPAGISVDPLKRPYVIVDPRAGHGAGIGGFKNDSQVGVALRAGHPVYFVIFRPEPVPGQRLADVARAEARFLREVRQRHEAAPKPCIIGNCQGGWAVMGLAAADPSLVGPIVINGAPLSYWAGSSGQNPMRYTGGLTGGSWAAHWLSDLGNGRFDGALLVDNFERLNPGNSYFGKYYTLFENAEQEEARFLHFEKWWGGYSLLNGDEIEAIVDELFVGNHLASRQIRGPDGHLLDLRNIRSPIVVFCSEGDNITPPEQALFWIADLYPDDRAIRAAGQTIVYLRHLHIGHLGIFVSGGIARKEYDRIVGTLDEIERLPPGLYEMLLSEDGRNASGDPRYRVSFAERSLGDLLTLDHDTRAEERYFEVVRAVSEFNRHAYELFAAPLIKAGSSEFSAELSRQALPLRVAHYGLSDFNPWLLAIKPFAEAARAQRQAAAVDNPFVLAERAFAHGLEAWMNLWGRDLRDNACELAFYGLYGWLAALGVGLDQHAPAAAEQRATEDRVAEFVDAHLDAGGARGALLRMLVELAGTAGELDAETLSGTLERARATGLFEGMDSDTLRQLVHAQSTVLAYAHDAALDALPRMLADPAERARTLQALDAIVPLDLVQRPNVAAAIHDLHARLPLVHPQAEATGPAAG</sequence>
<gene>
    <name evidence="1" type="ORF">C7443_10159</name>
</gene>
<dbReference type="InterPro" id="IPR029058">
    <property type="entry name" value="AB_hydrolase_fold"/>
</dbReference>
<reference evidence="1 2" key="1">
    <citation type="submission" date="2018-05" db="EMBL/GenBank/DDBJ databases">
        <title>Genomic Encyclopedia of Type Strains, Phase IV (KMG-IV): sequencing the most valuable type-strain genomes for metagenomic binning, comparative biology and taxonomic classification.</title>
        <authorList>
            <person name="Goeker M."/>
        </authorList>
    </citation>
    <scope>NUCLEOTIDE SEQUENCE [LARGE SCALE GENOMIC DNA]</scope>
    <source>
        <strain evidence="1 2">DSM 23606</strain>
    </source>
</reference>
<accession>A0A317MZB7</accession>
<dbReference type="Pfam" id="PF11339">
    <property type="entry name" value="DUF3141"/>
    <property type="match status" value="1"/>
</dbReference>
<dbReference type="InterPro" id="IPR051321">
    <property type="entry name" value="PHA/PHB_synthase"/>
</dbReference>
<dbReference type="InterPro" id="IPR024501">
    <property type="entry name" value="DUF3141"/>
</dbReference>
<dbReference type="EMBL" id="QGTJ01000001">
    <property type="protein sequence ID" value="PWV65575.1"/>
    <property type="molecule type" value="Genomic_DNA"/>
</dbReference>
<name>A0A317MZB7_9GAMM</name>